<dbReference type="Gene3D" id="1.10.530.10">
    <property type="match status" value="1"/>
</dbReference>
<dbReference type="Pfam" id="PF01464">
    <property type="entry name" value="SLT"/>
    <property type="match status" value="1"/>
</dbReference>
<dbReference type="EMBL" id="CP015607">
    <property type="protein sequence ID" value="APT46814.1"/>
    <property type="molecule type" value="Genomic_DNA"/>
</dbReference>
<dbReference type="InterPro" id="IPR008258">
    <property type="entry name" value="Transglycosylase_SLT_dom_1"/>
</dbReference>
<keyword evidence="2" id="KW-0547">Nucleotide-binding</keyword>
<evidence type="ECO:0000313" key="2">
    <source>
        <dbReference type="EMBL" id="APT46814.1"/>
    </source>
</evidence>
<sequence length="255" mass="27387">MNVNQLQSFMQLQALKTLQTDPAQTQMSAGQESNAQASFQSLLQDFLGGSELSRLPLSISAFMGTDPSTAPNTQYVRTNPYLSAISGSEQLQAQSLYANDNQLNTANGIGNVLNNSYTPPLQKAVSSVSSSKEINQIVSQMAQKHGVPEKLIHAVIKQESGYRTNAVSHAGALGLMQLMPSTAKSLGVNNAFDASQNIEGGTKYLKQMLHKYNGNISLALAAYNAGSGNVDKYGGIPPFKETQNYVKKITAQYFA</sequence>
<feature type="domain" description="Transglycosylase SLT" evidence="1">
    <location>
        <begin position="139"/>
        <end position="245"/>
    </location>
</feature>
<dbReference type="PANTHER" id="PTHR37423">
    <property type="entry name" value="SOLUBLE LYTIC MUREIN TRANSGLYCOSYLASE-RELATED"/>
    <property type="match status" value="1"/>
</dbReference>
<dbReference type="RefSeq" id="WP_075622817.1">
    <property type="nucleotide sequence ID" value="NZ_CP015607.1"/>
</dbReference>
<name>A0A1L6ZJZ6_BACIA</name>
<organism evidence="2 3">
    <name type="scientific">Bacillus safensis</name>
    <dbReference type="NCBI Taxonomy" id="561879"/>
    <lineage>
        <taxon>Bacteria</taxon>
        <taxon>Bacillati</taxon>
        <taxon>Bacillota</taxon>
        <taxon>Bacilli</taxon>
        <taxon>Bacillales</taxon>
        <taxon>Bacillaceae</taxon>
        <taxon>Bacillus</taxon>
    </lineage>
</organism>
<dbReference type="Proteomes" id="UP000185426">
    <property type="component" value="Chromosome"/>
</dbReference>
<gene>
    <name evidence="2" type="ORF">BSA145_13690</name>
</gene>
<dbReference type="AlphaFoldDB" id="A0A1L6ZJZ6"/>
<dbReference type="PANTHER" id="PTHR37423:SF2">
    <property type="entry name" value="MEMBRANE-BOUND LYTIC MUREIN TRANSGLYCOSYLASE C"/>
    <property type="match status" value="1"/>
</dbReference>
<accession>A0A1L6ZJZ6</accession>
<evidence type="ECO:0000259" key="1">
    <source>
        <dbReference type="Pfam" id="PF01464"/>
    </source>
</evidence>
<dbReference type="GO" id="GO:0005524">
    <property type="term" value="F:ATP binding"/>
    <property type="evidence" value="ECO:0007669"/>
    <property type="project" value="UniProtKB-KW"/>
</dbReference>
<keyword evidence="2" id="KW-0067">ATP-binding</keyword>
<reference evidence="2 3" key="1">
    <citation type="submission" date="2016-05" db="EMBL/GenBank/DDBJ databases">
        <title>Complete Genome and Methylome Analysis of Psychrotrophic Bacterial Isolates from Antarctic Lake Untersee.</title>
        <authorList>
            <person name="Fomenkov A."/>
            <person name="Akimov V.N."/>
            <person name="Vasilyeva L.V."/>
            <person name="Andersen D."/>
            <person name="Vincze T."/>
            <person name="Roberts R.J."/>
        </authorList>
    </citation>
    <scope>NUCLEOTIDE SEQUENCE [LARGE SCALE GENOMIC DNA]</scope>
    <source>
        <strain evidence="2 3">U14-5</strain>
    </source>
</reference>
<dbReference type="InterPro" id="IPR023346">
    <property type="entry name" value="Lysozyme-like_dom_sf"/>
</dbReference>
<dbReference type="CDD" id="cd00254">
    <property type="entry name" value="LT-like"/>
    <property type="match status" value="1"/>
</dbReference>
<proteinExistence type="predicted"/>
<dbReference type="SUPFAM" id="SSF53955">
    <property type="entry name" value="Lysozyme-like"/>
    <property type="match status" value="1"/>
</dbReference>
<protein>
    <submittedName>
        <fullName evidence="2">ABC transporter ATP-binding protein</fullName>
    </submittedName>
</protein>
<evidence type="ECO:0000313" key="3">
    <source>
        <dbReference type="Proteomes" id="UP000185426"/>
    </source>
</evidence>